<dbReference type="AlphaFoldDB" id="A0AAD6RVL3"/>
<proteinExistence type="predicted"/>
<comment type="caution">
    <text evidence="2">The sequence shown here is derived from an EMBL/GenBank/DDBJ whole genome shotgun (WGS) entry which is preliminary data.</text>
</comment>
<organism evidence="2 3">
    <name type="scientific">Mycena alexandri</name>
    <dbReference type="NCBI Taxonomy" id="1745969"/>
    <lineage>
        <taxon>Eukaryota</taxon>
        <taxon>Fungi</taxon>
        <taxon>Dikarya</taxon>
        <taxon>Basidiomycota</taxon>
        <taxon>Agaricomycotina</taxon>
        <taxon>Agaricomycetes</taxon>
        <taxon>Agaricomycetidae</taxon>
        <taxon>Agaricales</taxon>
        <taxon>Marasmiineae</taxon>
        <taxon>Mycenaceae</taxon>
        <taxon>Mycena</taxon>
    </lineage>
</organism>
<feature type="compositionally biased region" description="Polar residues" evidence="1">
    <location>
        <begin position="16"/>
        <end position="32"/>
    </location>
</feature>
<accession>A0AAD6RVL3</accession>
<evidence type="ECO:0000313" key="2">
    <source>
        <dbReference type="EMBL" id="KAJ7016084.1"/>
    </source>
</evidence>
<dbReference type="EMBL" id="JARJCM010000602">
    <property type="protein sequence ID" value="KAJ7016084.1"/>
    <property type="molecule type" value="Genomic_DNA"/>
</dbReference>
<protein>
    <submittedName>
        <fullName evidence="2">Uncharacterized protein</fullName>
    </submittedName>
</protein>
<reference evidence="2" key="1">
    <citation type="submission" date="2023-03" db="EMBL/GenBank/DDBJ databases">
        <title>Massive genome expansion in bonnet fungi (Mycena s.s.) driven by repeated elements and novel gene families across ecological guilds.</title>
        <authorList>
            <consortium name="Lawrence Berkeley National Laboratory"/>
            <person name="Harder C.B."/>
            <person name="Miyauchi S."/>
            <person name="Viragh M."/>
            <person name="Kuo A."/>
            <person name="Thoen E."/>
            <person name="Andreopoulos B."/>
            <person name="Lu D."/>
            <person name="Skrede I."/>
            <person name="Drula E."/>
            <person name="Henrissat B."/>
            <person name="Morin E."/>
            <person name="Kohler A."/>
            <person name="Barry K."/>
            <person name="LaButti K."/>
            <person name="Morin E."/>
            <person name="Salamov A."/>
            <person name="Lipzen A."/>
            <person name="Mereny Z."/>
            <person name="Hegedus B."/>
            <person name="Baldrian P."/>
            <person name="Stursova M."/>
            <person name="Weitz H."/>
            <person name="Taylor A."/>
            <person name="Grigoriev I.V."/>
            <person name="Nagy L.G."/>
            <person name="Martin F."/>
            <person name="Kauserud H."/>
        </authorList>
    </citation>
    <scope>NUCLEOTIDE SEQUENCE</scope>
    <source>
        <strain evidence="2">CBHHK200</strain>
    </source>
</reference>
<feature type="region of interest" description="Disordered" evidence="1">
    <location>
        <begin position="1"/>
        <end position="32"/>
    </location>
</feature>
<sequence length="334" mass="37760">MDSDLTNPLNIAEADQPSSSDNRDNAQTGTSRVYSTSRLRSFHGYCDDPPVNTSLDFRLPVFSTYHSCIVKIGARQYLIWSPNSVQDPYYPGPDASTVKILKLRGIKKYEQAVDDLTEAQRESNEVLPADDRYLGVWINDAQKDDCNWYLLQGALPCFIIQELPEAEQRHEEASENFFQLTEIQSYVYDTHSCEYDQIALRSRYGYTNTEYNLVLHASPLLNLSLWIDLATEAPLMKRRTIIGGLHSPSLTVAGMEFAKKTRELQDKVLRAKAGSETNVQLGGSEVSINPARAPWMRAPEIIQSGPGPWTTFWEHLGDDSDEPFMLQLGQRSDE</sequence>
<gene>
    <name evidence="2" type="ORF">C8F04DRAFT_1282728</name>
</gene>
<keyword evidence="3" id="KW-1185">Reference proteome</keyword>
<dbReference type="Proteomes" id="UP001218188">
    <property type="component" value="Unassembled WGS sequence"/>
</dbReference>
<evidence type="ECO:0000256" key="1">
    <source>
        <dbReference type="SAM" id="MobiDB-lite"/>
    </source>
</evidence>
<name>A0AAD6RVL3_9AGAR</name>
<evidence type="ECO:0000313" key="3">
    <source>
        <dbReference type="Proteomes" id="UP001218188"/>
    </source>
</evidence>